<dbReference type="PANTHER" id="PTHR13377:SF3">
    <property type="entry name" value="TRANSMEMBRANE PROTEIN 115"/>
    <property type="match status" value="1"/>
</dbReference>
<evidence type="ECO:0000256" key="1">
    <source>
        <dbReference type="ARBA" id="ARBA00004141"/>
    </source>
</evidence>
<feature type="transmembrane region" description="Helical" evidence="6">
    <location>
        <begin position="194"/>
        <end position="212"/>
    </location>
</feature>
<name>I2GZV3_HENB6</name>
<dbReference type="FunCoup" id="I2GZV3">
    <property type="interactions" value="648"/>
</dbReference>
<evidence type="ECO:0000256" key="5">
    <source>
        <dbReference type="SAM" id="MobiDB-lite"/>
    </source>
</evidence>
<feature type="region of interest" description="Disordered" evidence="5">
    <location>
        <begin position="309"/>
        <end position="332"/>
    </location>
</feature>
<dbReference type="InterPro" id="IPR013861">
    <property type="entry name" value="TMEM115/Pdh1/Rbl19"/>
</dbReference>
<dbReference type="STRING" id="1071380.I2GZV3"/>
<dbReference type="OMA" id="WNLITAS"/>
<evidence type="ECO:0000313" key="8">
    <source>
        <dbReference type="Proteomes" id="UP000002866"/>
    </source>
</evidence>
<accession>I2GZV3</accession>
<dbReference type="GO" id="GO:0006890">
    <property type="term" value="P:retrograde vesicle-mediated transport, Golgi to endoplasmic reticulum"/>
    <property type="evidence" value="ECO:0007669"/>
    <property type="project" value="InterPro"/>
</dbReference>
<dbReference type="HOGENOM" id="CLU_043563_1_0_1"/>
<dbReference type="KEGG" id="tbl:TBLA_0B08400"/>
<dbReference type="EMBL" id="HE806317">
    <property type="protein sequence ID" value="CCH59655.1"/>
    <property type="molecule type" value="Genomic_DNA"/>
</dbReference>
<dbReference type="Pfam" id="PF08551">
    <property type="entry name" value="DUF1751"/>
    <property type="match status" value="1"/>
</dbReference>
<dbReference type="AlphaFoldDB" id="I2GZV3"/>
<evidence type="ECO:0000256" key="2">
    <source>
        <dbReference type="ARBA" id="ARBA00022692"/>
    </source>
</evidence>
<dbReference type="SMART" id="SM01160">
    <property type="entry name" value="DUF1751"/>
    <property type="match status" value="1"/>
</dbReference>
<reference evidence="7 8" key="1">
    <citation type="journal article" date="2011" name="Proc. Natl. Acad. Sci. U.S.A.">
        <title>Evolutionary erosion of yeast sex chromosomes by mating-type switching accidents.</title>
        <authorList>
            <person name="Gordon J.L."/>
            <person name="Armisen D."/>
            <person name="Proux-Wera E."/>
            <person name="Oheigeartaigh S.S."/>
            <person name="Byrne K.P."/>
            <person name="Wolfe K.H."/>
        </authorList>
    </citation>
    <scope>NUCLEOTIDE SEQUENCE [LARGE SCALE GENOMIC DNA]</scope>
    <source>
        <strain evidence="8">ATCC 34711 / CBS 6284 / DSM 70876 / NBRC 10599 / NRRL Y-10934 / UCD 77-7</strain>
    </source>
</reference>
<dbReference type="OrthoDB" id="73612at2759"/>
<keyword evidence="2 6" id="KW-0812">Transmembrane</keyword>
<feature type="transmembrane region" description="Helical" evidence="6">
    <location>
        <begin position="67"/>
        <end position="88"/>
    </location>
</feature>
<dbReference type="RefSeq" id="XP_004179174.1">
    <property type="nucleotide sequence ID" value="XM_004179126.1"/>
</dbReference>
<sequence length="346" mass="39756">MHIETRYLEINFPDSILSLKRMPAAVRVLSTIYFTLSIILIGSTFMVQKQLQEIEGQGNKTDVGITFPYFQLSIHNLSAMPFALVLSTLSDIKIWKFLLTGLNLIIGGSFIESNWNSSKEMFKFVFGLGILINIIMVILSFILSVIFGNERFNSYSDGNHVILVGFTIIYKQLLPETTIFNLKNVSIFSKNFRFKLLPIFLLCILTLIESLMKDCTELISVWITFFVCWTYLRFFQKLDLSETNLRQEGHSNPDEDIIMGDASDTFQLIYFFPDPLKPLLSPIFNFTYYLCCRKMKIIRPFETDDIEKGNSVAGKRGAKPTNVSSGSQTEDRRRQLALEVLQERMV</sequence>
<evidence type="ECO:0000256" key="6">
    <source>
        <dbReference type="SAM" id="Phobius"/>
    </source>
</evidence>
<evidence type="ECO:0000256" key="3">
    <source>
        <dbReference type="ARBA" id="ARBA00022989"/>
    </source>
</evidence>
<feature type="transmembrane region" description="Helical" evidence="6">
    <location>
        <begin position="124"/>
        <end position="148"/>
    </location>
</feature>
<keyword evidence="8" id="KW-1185">Reference proteome</keyword>
<protein>
    <submittedName>
        <fullName evidence="7">Uncharacterized protein</fullName>
    </submittedName>
</protein>
<dbReference type="eggNOG" id="KOG2890">
    <property type="taxonomic scope" value="Eukaryota"/>
</dbReference>
<dbReference type="InParanoid" id="I2GZV3"/>
<dbReference type="GO" id="GO:0005794">
    <property type="term" value="C:Golgi apparatus"/>
    <property type="evidence" value="ECO:0007669"/>
    <property type="project" value="TreeGrafter"/>
</dbReference>
<keyword evidence="4 6" id="KW-0472">Membrane</keyword>
<evidence type="ECO:0000313" key="7">
    <source>
        <dbReference type="EMBL" id="CCH59655.1"/>
    </source>
</evidence>
<dbReference type="GO" id="GO:0016020">
    <property type="term" value="C:membrane"/>
    <property type="evidence" value="ECO:0007669"/>
    <property type="project" value="UniProtKB-SubCell"/>
</dbReference>
<organism evidence="7 8">
    <name type="scientific">Henningerozyma blattae (strain ATCC 34711 / CBS 6284 / DSM 70876 / NBRC 10599 / NRRL Y-10934 / UCD 77-7)</name>
    <name type="common">Yeast</name>
    <name type="synonym">Tetrapisispora blattae</name>
    <dbReference type="NCBI Taxonomy" id="1071380"/>
    <lineage>
        <taxon>Eukaryota</taxon>
        <taxon>Fungi</taxon>
        <taxon>Dikarya</taxon>
        <taxon>Ascomycota</taxon>
        <taxon>Saccharomycotina</taxon>
        <taxon>Saccharomycetes</taxon>
        <taxon>Saccharomycetales</taxon>
        <taxon>Saccharomycetaceae</taxon>
        <taxon>Henningerozyma</taxon>
    </lineage>
</organism>
<comment type="subcellular location">
    <subcellularLocation>
        <location evidence="1">Membrane</location>
        <topology evidence="1">Multi-pass membrane protein</topology>
    </subcellularLocation>
</comment>
<feature type="transmembrane region" description="Helical" evidence="6">
    <location>
        <begin position="218"/>
        <end position="235"/>
    </location>
</feature>
<dbReference type="GeneID" id="14493929"/>
<gene>
    <name evidence="7" type="primary">TBLA0B08400</name>
    <name evidence="7" type="ORF">TBLA_0B08400</name>
</gene>
<evidence type="ECO:0000256" key="4">
    <source>
        <dbReference type="ARBA" id="ARBA00023136"/>
    </source>
</evidence>
<dbReference type="Proteomes" id="UP000002866">
    <property type="component" value="Chromosome 2"/>
</dbReference>
<proteinExistence type="predicted"/>
<keyword evidence="3 6" id="KW-1133">Transmembrane helix</keyword>
<feature type="transmembrane region" description="Helical" evidence="6">
    <location>
        <begin position="94"/>
        <end position="112"/>
    </location>
</feature>
<dbReference type="PANTHER" id="PTHR13377">
    <property type="entry name" value="PLACENTAL PROTEIN 6"/>
    <property type="match status" value="1"/>
</dbReference>
<feature type="transmembrane region" description="Helical" evidence="6">
    <location>
        <begin position="24"/>
        <end position="47"/>
    </location>
</feature>